<organism evidence="2 4">
    <name type="scientific">Yarrowia lipolytica</name>
    <name type="common">Candida lipolytica</name>
    <dbReference type="NCBI Taxonomy" id="4952"/>
    <lineage>
        <taxon>Eukaryota</taxon>
        <taxon>Fungi</taxon>
        <taxon>Dikarya</taxon>
        <taxon>Ascomycota</taxon>
        <taxon>Saccharomycotina</taxon>
        <taxon>Dipodascomycetes</taxon>
        <taxon>Dipodascales</taxon>
        <taxon>Dipodascales incertae sedis</taxon>
        <taxon>Yarrowia</taxon>
    </lineage>
</organism>
<name>A0A1D8N5J6_YARLL</name>
<evidence type="ECO:0000256" key="1">
    <source>
        <dbReference type="SAM" id="MobiDB-lite"/>
    </source>
</evidence>
<proteinExistence type="predicted"/>
<evidence type="ECO:0000313" key="2">
    <source>
        <dbReference type="EMBL" id="AOW00896.1"/>
    </source>
</evidence>
<accession>A0A1D8N5J6</accession>
<evidence type="ECO:0000313" key="5">
    <source>
        <dbReference type="Proteomes" id="UP000256601"/>
    </source>
</evidence>
<feature type="region of interest" description="Disordered" evidence="1">
    <location>
        <begin position="167"/>
        <end position="190"/>
    </location>
</feature>
<dbReference type="Proteomes" id="UP000182444">
    <property type="component" value="Chromosome 1A"/>
</dbReference>
<dbReference type="RefSeq" id="XP_500253.1">
    <property type="nucleotide sequence ID" value="XM_500253.1"/>
</dbReference>
<reference evidence="3 5" key="2">
    <citation type="submission" date="2018-07" db="EMBL/GenBank/DDBJ databases">
        <title>Draft Genome Assemblies for Five Robust Yarrowia lipolytica Strains Exhibiting High Lipid Production and Pentose Sugar Utilization and Sugar Alcohol Secretion from Undetoxified Lignocellulosic Biomass Hydrolysates.</title>
        <authorList>
            <consortium name="DOE Joint Genome Institute"/>
            <person name="Walker C."/>
            <person name="Ryu S."/>
            <person name="Na H."/>
            <person name="Zane M."/>
            <person name="LaButti K."/>
            <person name="Lipzen A."/>
            <person name="Haridas S."/>
            <person name="Barry K."/>
            <person name="Grigoriev I.V."/>
            <person name="Quarterman J."/>
            <person name="Slininger P."/>
            <person name="Dien B."/>
            <person name="Trinh C.T."/>
        </authorList>
    </citation>
    <scope>NUCLEOTIDE SEQUENCE [LARGE SCALE GENOMIC DNA]</scope>
    <source>
        <strain evidence="3 5">YB392</strain>
    </source>
</reference>
<dbReference type="EMBL" id="CP017553">
    <property type="protein sequence ID" value="AOW00896.1"/>
    <property type="molecule type" value="Genomic_DNA"/>
</dbReference>
<dbReference type="AlphaFoldDB" id="A0A1D8N5J6"/>
<protein>
    <submittedName>
        <fullName evidence="3">Life-span regulatory factor-domain-containing protein</fullName>
    </submittedName>
</protein>
<dbReference type="OrthoDB" id="4079400at2759"/>
<dbReference type="EMBL" id="KZ858956">
    <property type="protein sequence ID" value="RDW28054.1"/>
    <property type="molecule type" value="Genomic_DNA"/>
</dbReference>
<evidence type="ECO:0000313" key="4">
    <source>
        <dbReference type="Proteomes" id="UP000182444"/>
    </source>
</evidence>
<dbReference type="GeneID" id="2906245"/>
<dbReference type="KEGG" id="yli:2906245"/>
<dbReference type="Proteomes" id="UP000256601">
    <property type="component" value="Unassembled WGS sequence"/>
</dbReference>
<gene>
    <name evidence="3" type="ORF">B0I71DRAFT_128020</name>
    <name evidence="2" type="ORF">YALI1_A20739g</name>
</gene>
<dbReference type="VEuPathDB" id="FungiDB:YALI1_A20739g"/>
<sequence length="190" mass="21096">MDCFHNYCTVCDTIIDTQRKGNRLKSTFSSQAFDSSLYCSIKCKQQDEAEYTFTAQTKSPVYDVEDLSMVLPSHLNLDDSEPELFECDLTDSSSVDSSSSMHSLDAPFSTSLNFSQGEPKYISQHNASHPYFGTSWAATSPLSNEALVLPTASPINKKKERQFSYAMPKVSHLSPGRPVIASNTSPLERQ</sequence>
<reference evidence="2 4" key="1">
    <citation type="journal article" date="2016" name="PLoS ONE">
        <title>Sequence Assembly of Yarrowia lipolytica Strain W29/CLIB89 Shows Transposable Element Diversity.</title>
        <authorList>
            <person name="Magnan C."/>
            <person name="Yu J."/>
            <person name="Chang I."/>
            <person name="Jahn E."/>
            <person name="Kanomata Y."/>
            <person name="Wu J."/>
            <person name="Zeller M."/>
            <person name="Oakes M."/>
            <person name="Baldi P."/>
            <person name="Sandmeyer S."/>
        </authorList>
    </citation>
    <scope>NUCLEOTIDE SEQUENCE [LARGE SCALE GENOMIC DNA]</scope>
    <source>
        <strain evidence="2">CLIB89</strain>
        <strain evidence="4">CLIB89(W29)</strain>
    </source>
</reference>
<dbReference type="VEuPathDB" id="FungiDB:YALI0_A19690g"/>
<evidence type="ECO:0000313" key="3">
    <source>
        <dbReference type="EMBL" id="RDW28054.1"/>
    </source>
</evidence>
<feature type="compositionally biased region" description="Polar residues" evidence="1">
    <location>
        <begin position="181"/>
        <end position="190"/>
    </location>
</feature>